<keyword evidence="2 7" id="KW-0227">DNA damage</keyword>
<reference evidence="9" key="2">
    <citation type="journal article" date="2021" name="PeerJ">
        <title>Extensive microbial diversity within the chicken gut microbiome revealed by metagenomics and culture.</title>
        <authorList>
            <person name="Gilroy R."/>
            <person name="Ravi A."/>
            <person name="Getino M."/>
            <person name="Pursley I."/>
            <person name="Horton D.L."/>
            <person name="Alikhan N.F."/>
            <person name="Baker D."/>
            <person name="Gharbi K."/>
            <person name="Hall N."/>
            <person name="Watson M."/>
            <person name="Adriaenssens E.M."/>
            <person name="Foster-Nyarko E."/>
            <person name="Jarju S."/>
            <person name="Secka A."/>
            <person name="Antonio M."/>
            <person name="Oren A."/>
            <person name="Chaudhuri R.R."/>
            <person name="La Ragione R."/>
            <person name="Hildebrand F."/>
            <person name="Pallen M.J."/>
        </authorList>
    </citation>
    <scope>NUCLEOTIDE SEQUENCE</scope>
    <source>
        <strain evidence="9">ChiW3-316</strain>
    </source>
</reference>
<organism evidence="9 10">
    <name type="scientific">Candidatus Scatocola faecipullorum</name>
    <dbReference type="NCBI Taxonomy" id="2840917"/>
    <lineage>
        <taxon>Bacteria</taxon>
        <taxon>Pseudomonadati</taxon>
        <taxon>Pseudomonadota</taxon>
        <taxon>Alphaproteobacteria</taxon>
        <taxon>Rhodospirillales</taxon>
        <taxon>Rhodospirillaceae</taxon>
        <taxon>Rhodospirillaceae incertae sedis</taxon>
        <taxon>Candidatus Scatocola</taxon>
    </lineage>
</organism>
<dbReference type="GO" id="GO:0006281">
    <property type="term" value="P:DNA repair"/>
    <property type="evidence" value="ECO:0007669"/>
    <property type="project" value="UniProtKB-UniRule"/>
</dbReference>
<dbReference type="GO" id="GO:0003677">
    <property type="term" value="F:DNA binding"/>
    <property type="evidence" value="ECO:0007669"/>
    <property type="project" value="UniProtKB-UniRule"/>
</dbReference>
<dbReference type="InterPro" id="IPR000093">
    <property type="entry name" value="DNA_Rcmb_RecR"/>
</dbReference>
<dbReference type="EMBL" id="DVNC01000021">
    <property type="protein sequence ID" value="HIU52895.1"/>
    <property type="molecule type" value="Genomic_DNA"/>
</dbReference>
<accession>A0A9D1SAH0</accession>
<evidence type="ECO:0000256" key="3">
    <source>
        <dbReference type="ARBA" id="ARBA00022771"/>
    </source>
</evidence>
<dbReference type="GO" id="GO:0006310">
    <property type="term" value="P:DNA recombination"/>
    <property type="evidence" value="ECO:0007669"/>
    <property type="project" value="UniProtKB-UniRule"/>
</dbReference>
<dbReference type="Gene3D" id="1.10.8.420">
    <property type="entry name" value="RecR Domain 1"/>
    <property type="match status" value="1"/>
</dbReference>
<dbReference type="HAMAP" id="MF_00017">
    <property type="entry name" value="RecR"/>
    <property type="match status" value="1"/>
</dbReference>
<feature type="domain" description="Toprim" evidence="8">
    <location>
        <begin position="79"/>
        <end position="174"/>
    </location>
</feature>
<keyword evidence="6 7" id="KW-0234">DNA repair</keyword>
<dbReference type="PROSITE" id="PS01300">
    <property type="entry name" value="RECR"/>
    <property type="match status" value="1"/>
</dbReference>
<dbReference type="Proteomes" id="UP000824107">
    <property type="component" value="Unassembled WGS sequence"/>
</dbReference>
<feature type="zinc finger region" description="C4-type" evidence="7">
    <location>
        <begin position="56"/>
        <end position="71"/>
    </location>
</feature>
<dbReference type="InterPro" id="IPR023627">
    <property type="entry name" value="Rcmb_RecR"/>
</dbReference>
<keyword evidence="5 7" id="KW-0233">DNA recombination</keyword>
<evidence type="ECO:0000256" key="5">
    <source>
        <dbReference type="ARBA" id="ARBA00023172"/>
    </source>
</evidence>
<evidence type="ECO:0000256" key="2">
    <source>
        <dbReference type="ARBA" id="ARBA00022763"/>
    </source>
</evidence>
<evidence type="ECO:0000313" key="10">
    <source>
        <dbReference type="Proteomes" id="UP000824107"/>
    </source>
</evidence>
<dbReference type="Pfam" id="PF21176">
    <property type="entry name" value="RecR_HhH"/>
    <property type="match status" value="1"/>
</dbReference>
<sequence>MAGKEIEKLVKQIAKLPSLGTRSSRRIVLQLLKKRENLLLPLIESLNEVAAKVQTCEICGNFDTESPCSICASEKRDGQQLCVVQDVADLWAMERVSFFKGKYHVLGGVLSALDGIAPEDLNIDSLLARISRENVSEIILALPATVDGQITSHYLVSRLKDSNVKVTTLAQGIPMGAELDYMDEGTIQLALNSRKQL</sequence>
<evidence type="ECO:0000259" key="8">
    <source>
        <dbReference type="PROSITE" id="PS50880"/>
    </source>
</evidence>
<gene>
    <name evidence="7 9" type="primary">recR</name>
    <name evidence="9" type="ORF">IAD20_02315</name>
</gene>
<dbReference type="InterPro" id="IPR034137">
    <property type="entry name" value="TOPRIM_RecR"/>
</dbReference>
<keyword evidence="4 7" id="KW-0862">Zinc</keyword>
<evidence type="ECO:0000256" key="1">
    <source>
        <dbReference type="ARBA" id="ARBA00022723"/>
    </source>
</evidence>
<comment type="similarity">
    <text evidence="7">Belongs to the RecR family.</text>
</comment>
<dbReference type="Pfam" id="PF21175">
    <property type="entry name" value="RecR_C"/>
    <property type="match status" value="1"/>
</dbReference>
<dbReference type="PANTHER" id="PTHR30446:SF0">
    <property type="entry name" value="RECOMBINATION PROTEIN RECR"/>
    <property type="match status" value="1"/>
</dbReference>
<dbReference type="AlphaFoldDB" id="A0A9D1SAH0"/>
<dbReference type="InterPro" id="IPR015967">
    <property type="entry name" value="Rcmb_RecR_Znf"/>
</dbReference>
<name>A0A9D1SAH0_9PROT</name>
<reference evidence="9" key="1">
    <citation type="submission" date="2020-10" db="EMBL/GenBank/DDBJ databases">
        <authorList>
            <person name="Gilroy R."/>
        </authorList>
    </citation>
    <scope>NUCLEOTIDE SEQUENCE</scope>
    <source>
        <strain evidence="9">ChiW3-316</strain>
    </source>
</reference>
<protein>
    <recommendedName>
        <fullName evidence="7">Recombination protein RecR</fullName>
    </recommendedName>
</protein>
<dbReference type="Gene3D" id="3.40.1360.10">
    <property type="match status" value="1"/>
</dbReference>
<dbReference type="NCBIfam" id="TIGR00615">
    <property type="entry name" value="recR"/>
    <property type="match status" value="1"/>
</dbReference>
<dbReference type="GO" id="GO:0008270">
    <property type="term" value="F:zinc ion binding"/>
    <property type="evidence" value="ECO:0007669"/>
    <property type="project" value="UniProtKB-KW"/>
</dbReference>
<keyword evidence="3 7" id="KW-0863">Zinc-finger</keyword>
<comment type="caution">
    <text evidence="9">The sequence shown here is derived from an EMBL/GenBank/DDBJ whole genome shotgun (WGS) entry which is preliminary data.</text>
</comment>
<proteinExistence type="inferred from homology"/>
<dbReference type="PROSITE" id="PS50880">
    <property type="entry name" value="TOPRIM"/>
    <property type="match status" value="1"/>
</dbReference>
<evidence type="ECO:0000256" key="7">
    <source>
        <dbReference type="HAMAP-Rule" id="MF_00017"/>
    </source>
</evidence>
<dbReference type="Pfam" id="PF02132">
    <property type="entry name" value="RecR_ZnF"/>
    <property type="match status" value="1"/>
</dbReference>
<evidence type="ECO:0000313" key="9">
    <source>
        <dbReference type="EMBL" id="HIU52895.1"/>
    </source>
</evidence>
<dbReference type="PANTHER" id="PTHR30446">
    <property type="entry name" value="RECOMBINATION PROTEIN RECR"/>
    <property type="match status" value="1"/>
</dbReference>
<dbReference type="Pfam" id="PF13662">
    <property type="entry name" value="Toprim_4"/>
    <property type="match status" value="1"/>
</dbReference>
<evidence type="ECO:0000256" key="6">
    <source>
        <dbReference type="ARBA" id="ARBA00023204"/>
    </source>
</evidence>
<evidence type="ECO:0000256" key="4">
    <source>
        <dbReference type="ARBA" id="ARBA00022833"/>
    </source>
</evidence>
<keyword evidence="1 7" id="KW-0479">Metal-binding</keyword>
<dbReference type="InterPro" id="IPR006171">
    <property type="entry name" value="TOPRIM_dom"/>
</dbReference>
<comment type="function">
    <text evidence="7">May play a role in DNA repair. It seems to be involved in an RecBC-independent recombinational process of DNA repair. It may act with RecF and RecO.</text>
</comment>
<dbReference type="SUPFAM" id="SSF111304">
    <property type="entry name" value="Recombination protein RecR"/>
    <property type="match status" value="1"/>
</dbReference>
<dbReference type="CDD" id="cd01025">
    <property type="entry name" value="TOPRIM_recR"/>
    <property type="match status" value="1"/>
</dbReference>